<organism evidence="2 3">
    <name type="scientific">Paraburkholderia solisilvae</name>
    <dbReference type="NCBI Taxonomy" id="624376"/>
    <lineage>
        <taxon>Bacteria</taxon>
        <taxon>Pseudomonadati</taxon>
        <taxon>Pseudomonadota</taxon>
        <taxon>Betaproteobacteria</taxon>
        <taxon>Burkholderiales</taxon>
        <taxon>Burkholderiaceae</taxon>
        <taxon>Paraburkholderia</taxon>
    </lineage>
</organism>
<evidence type="ECO:0000313" key="3">
    <source>
        <dbReference type="Proteomes" id="UP000494329"/>
    </source>
</evidence>
<proteinExistence type="predicted"/>
<evidence type="ECO:0000259" key="1">
    <source>
        <dbReference type="Pfam" id="PF04377"/>
    </source>
</evidence>
<dbReference type="InterPro" id="IPR007472">
    <property type="entry name" value="N-end_Aminoacyl_Trfase_C"/>
</dbReference>
<dbReference type="InterPro" id="IPR016181">
    <property type="entry name" value="Acyl_CoA_acyltransferase"/>
</dbReference>
<name>A0A6J5EH55_9BURK</name>
<keyword evidence="3" id="KW-1185">Reference proteome</keyword>
<keyword evidence="2" id="KW-0012">Acyltransferase</keyword>
<gene>
    <name evidence="2" type="primary">bpt_2</name>
    <name evidence="2" type="ORF">LMG29739_04341</name>
</gene>
<feature type="domain" description="N-end rule aminoacyl transferase C-terminal" evidence="1">
    <location>
        <begin position="118"/>
        <end position="208"/>
    </location>
</feature>
<dbReference type="EMBL" id="CADIKF010000038">
    <property type="protein sequence ID" value="CAB3764375.1"/>
    <property type="molecule type" value="Genomic_DNA"/>
</dbReference>
<dbReference type="AlphaFoldDB" id="A0A6J5EH55"/>
<dbReference type="GO" id="GO:0004057">
    <property type="term" value="F:arginyl-tRNA--protein transferase activity"/>
    <property type="evidence" value="ECO:0007669"/>
    <property type="project" value="InterPro"/>
</dbReference>
<sequence>MKILFSEATDDYANYQFSYVIWGVPENTDRINNVFNAGFLPTSGPPEHYYLARSVRVDLSRFSLSSENRRILRKFENLRLDILEKNDNLFDKTVQSMCLRSADQRFGPNVMSEVRLKRIVEGRQTSHILLYFIDDELVGLVTALIEAPHFVHYNFAFHETDAHFKSLGIFMMTSAISKFSQLGFDHIYLGTCYSARSLYKAQFKGFEFFNGLRWSNDMQELNFLINRSRQQHKIPHLLECHDYLDQFLPKLDDSALAAVASLSLL</sequence>
<evidence type="ECO:0000313" key="2">
    <source>
        <dbReference type="EMBL" id="CAB3764375.1"/>
    </source>
</evidence>
<dbReference type="RefSeq" id="WP_175113155.1">
    <property type="nucleotide sequence ID" value="NZ_CADIKF010000038.1"/>
</dbReference>
<dbReference type="EC" id="2.3.2.29" evidence="2"/>
<reference evidence="2 3" key="1">
    <citation type="submission" date="2020-04" db="EMBL/GenBank/DDBJ databases">
        <authorList>
            <person name="De Canck E."/>
        </authorList>
    </citation>
    <scope>NUCLEOTIDE SEQUENCE [LARGE SCALE GENOMIC DNA]</scope>
    <source>
        <strain evidence="2 3">LMG 29739</strain>
    </source>
</reference>
<dbReference type="Pfam" id="PF04377">
    <property type="entry name" value="ATE_C"/>
    <property type="match status" value="1"/>
</dbReference>
<protein>
    <submittedName>
        <fullName evidence="2">Aspartate/glutamate leucyltransferase</fullName>
        <ecNumber evidence="2">2.3.2.29</ecNumber>
    </submittedName>
</protein>
<keyword evidence="2" id="KW-0808">Transferase</keyword>
<accession>A0A6J5EH55</accession>
<dbReference type="Proteomes" id="UP000494329">
    <property type="component" value="Unassembled WGS sequence"/>
</dbReference>
<dbReference type="SUPFAM" id="SSF55729">
    <property type="entry name" value="Acyl-CoA N-acyltransferases (Nat)"/>
    <property type="match status" value="1"/>
</dbReference>